<name>A0ABR3GHL7_9PEZI</name>
<dbReference type="PANTHER" id="PTHR11567">
    <property type="entry name" value="ACID PHOSPHATASE-RELATED"/>
    <property type="match status" value="1"/>
</dbReference>
<evidence type="ECO:0000256" key="1">
    <source>
        <dbReference type="ARBA" id="ARBA00005375"/>
    </source>
</evidence>
<gene>
    <name evidence="4" type="ORF">Q9L58_005828</name>
</gene>
<dbReference type="InterPro" id="IPR000560">
    <property type="entry name" value="His_Pase_clade-2"/>
</dbReference>
<dbReference type="EC" id="3.1.3.8" evidence="2"/>
<organism evidence="4 5">
    <name type="scientific">Discina gigas</name>
    <dbReference type="NCBI Taxonomy" id="1032678"/>
    <lineage>
        <taxon>Eukaryota</taxon>
        <taxon>Fungi</taxon>
        <taxon>Dikarya</taxon>
        <taxon>Ascomycota</taxon>
        <taxon>Pezizomycotina</taxon>
        <taxon>Pezizomycetes</taxon>
        <taxon>Pezizales</taxon>
        <taxon>Discinaceae</taxon>
        <taxon>Discina</taxon>
    </lineage>
</organism>
<dbReference type="PROSITE" id="PS00778">
    <property type="entry name" value="HIS_ACID_PHOSPHAT_2"/>
    <property type="match status" value="1"/>
</dbReference>
<dbReference type="PANTHER" id="PTHR11567:SF110">
    <property type="entry name" value="2-PHOSPHOXYLOSE PHOSPHATASE 1"/>
    <property type="match status" value="1"/>
</dbReference>
<protein>
    <recommendedName>
        <fullName evidence="2">3-phytase</fullName>
        <ecNumber evidence="2">3.1.3.8</ecNumber>
    </recommendedName>
</protein>
<reference evidence="4 5" key="1">
    <citation type="submission" date="2024-02" db="EMBL/GenBank/DDBJ databases">
        <title>Discinaceae phylogenomics.</title>
        <authorList>
            <person name="Dirks A.C."/>
            <person name="James T.Y."/>
        </authorList>
    </citation>
    <scope>NUCLEOTIDE SEQUENCE [LARGE SCALE GENOMIC DNA]</scope>
    <source>
        <strain evidence="4 5">ACD0624</strain>
    </source>
</reference>
<comment type="similarity">
    <text evidence="1">Belongs to the histidine acid phosphatase family.</text>
</comment>
<dbReference type="InterPro" id="IPR033379">
    <property type="entry name" value="Acid_Pase_AS"/>
</dbReference>
<dbReference type="Gene3D" id="3.40.50.1240">
    <property type="entry name" value="Phosphoglycerate mutase-like"/>
    <property type="match status" value="1"/>
</dbReference>
<keyword evidence="3" id="KW-0378">Hydrolase</keyword>
<sequence>MATLNPRGPLTTEELSSLYPSSLQLHLVHIIFRHGERSPVSARFQNTGLTPFWPYCKSAAKFKSAVLEPTGEWSSLAHRRRTETFGKAAGTAIVTGPDGDMDGICLLGELTNAGRATTLHLGQRIRKLYVEQLKFLPENIGTESEYYLRATFVPRALESLQQVVAGLYPAVNRSPTSPVLTIHQRFFSDENLFPNEANCKRFRQIMREYSKMSAEKWNNSPEMQHLQSRIGKYIEDGSAISVDGHPKLSGIMDTVNATLAHGPATKLPKEFYEEEVGRNMDTINVDEWFGAYSKSSECRRLGVGSLLGETLDRMLAATSDAPEKEGRLKIALMGSHDTTIAALLASLGAFDGKWPRFTSSVAFEMFREKELKQSKSLWNKLTRRGDLKGAEDGYYVRLKYNEYPVAIKGCKKPGNHLKGDESFCTLAAFKEIVGNMRPKDWAAECLVNLDKTGIPPVEEVE</sequence>
<dbReference type="Proteomes" id="UP001447188">
    <property type="component" value="Unassembled WGS sequence"/>
</dbReference>
<dbReference type="InterPro" id="IPR029033">
    <property type="entry name" value="His_PPase_superfam"/>
</dbReference>
<evidence type="ECO:0000313" key="4">
    <source>
        <dbReference type="EMBL" id="KAL0635262.1"/>
    </source>
</evidence>
<proteinExistence type="inferred from homology"/>
<dbReference type="Pfam" id="PF00328">
    <property type="entry name" value="His_Phos_2"/>
    <property type="match status" value="1"/>
</dbReference>
<accession>A0ABR3GHL7</accession>
<comment type="caution">
    <text evidence="4">The sequence shown here is derived from an EMBL/GenBank/DDBJ whole genome shotgun (WGS) entry which is preliminary data.</text>
</comment>
<dbReference type="PROSITE" id="PS00616">
    <property type="entry name" value="HIS_ACID_PHOSPHAT_1"/>
    <property type="match status" value="1"/>
</dbReference>
<dbReference type="SUPFAM" id="SSF53254">
    <property type="entry name" value="Phosphoglycerate mutase-like"/>
    <property type="match status" value="1"/>
</dbReference>
<dbReference type="EMBL" id="JBBBZM010000074">
    <property type="protein sequence ID" value="KAL0635262.1"/>
    <property type="molecule type" value="Genomic_DNA"/>
</dbReference>
<evidence type="ECO:0000256" key="3">
    <source>
        <dbReference type="ARBA" id="ARBA00022801"/>
    </source>
</evidence>
<evidence type="ECO:0000256" key="2">
    <source>
        <dbReference type="ARBA" id="ARBA00012632"/>
    </source>
</evidence>
<dbReference type="CDD" id="cd07061">
    <property type="entry name" value="HP_HAP_like"/>
    <property type="match status" value="1"/>
</dbReference>
<keyword evidence="5" id="KW-1185">Reference proteome</keyword>
<dbReference type="InterPro" id="IPR050645">
    <property type="entry name" value="Histidine_acid_phosphatase"/>
</dbReference>
<evidence type="ECO:0000313" key="5">
    <source>
        <dbReference type="Proteomes" id="UP001447188"/>
    </source>
</evidence>